<reference evidence="1 2" key="1">
    <citation type="submission" date="2019-08" db="EMBL/GenBank/DDBJ databases">
        <title>Deep-cultivation of Planctomycetes and their phenomic and genomic characterization uncovers novel biology.</title>
        <authorList>
            <person name="Wiegand S."/>
            <person name="Jogler M."/>
            <person name="Boedeker C."/>
            <person name="Pinto D."/>
            <person name="Vollmers J."/>
            <person name="Rivas-Marin E."/>
            <person name="Kohn T."/>
            <person name="Peeters S.H."/>
            <person name="Heuer A."/>
            <person name="Rast P."/>
            <person name="Oberbeckmann S."/>
            <person name="Bunk B."/>
            <person name="Jeske O."/>
            <person name="Meyerdierks A."/>
            <person name="Storesund J.E."/>
            <person name="Kallscheuer N."/>
            <person name="Luecker S."/>
            <person name="Lage O.M."/>
            <person name="Pohl T."/>
            <person name="Merkel B.J."/>
            <person name="Hornburger P."/>
            <person name="Mueller R.-W."/>
            <person name="Bruemmer F."/>
            <person name="Labrenz M."/>
            <person name="Spormann A.M."/>
            <person name="Op den Camp H."/>
            <person name="Overmann J."/>
            <person name="Amann R."/>
            <person name="Jetten M.S.M."/>
            <person name="Mascher T."/>
            <person name="Medema M.H."/>
            <person name="Devos D.P."/>
            <person name="Kaster A.-K."/>
            <person name="Ovreas L."/>
            <person name="Rohde M."/>
            <person name="Galperin M.Y."/>
            <person name="Jogler C."/>
        </authorList>
    </citation>
    <scope>NUCLEOTIDE SEQUENCE [LARGE SCALE GENOMIC DNA]</scope>
    <source>
        <strain evidence="1 2">UC8</strain>
    </source>
</reference>
<name>A0A5B9QTT9_9BACT</name>
<evidence type="ECO:0008006" key="3">
    <source>
        <dbReference type="Google" id="ProtNLM"/>
    </source>
</evidence>
<proteinExistence type="predicted"/>
<evidence type="ECO:0000313" key="2">
    <source>
        <dbReference type="Proteomes" id="UP000325286"/>
    </source>
</evidence>
<accession>A0A5B9QTT9</accession>
<sequence length="231" mass="23756">MSFASARAGIIEGTLDPDIGVAFVSADYVRDSGTGVLRLLGNIESKAGIVRGVFDPADPNGLYPSGNVTVAGVNIPRPMGSGMPIPAGAAGLFRLDAFFDAGGNFTGGTFLIEGAHSPADSRVTLLKGTITEMDDAAFNSSGNLEFLGTSTIRDDSLADFGPVGSLVGIKFNSGASANTFSWIADFSTMFGTADVGRPVPEPASLTAFASVLAIGCCGTARRRRKQRLPNV</sequence>
<dbReference type="RefSeq" id="WP_068130269.1">
    <property type="nucleotide sequence ID" value="NZ_CP042914.1"/>
</dbReference>
<evidence type="ECO:0000313" key="1">
    <source>
        <dbReference type="EMBL" id="QEG42467.1"/>
    </source>
</evidence>
<keyword evidence="2" id="KW-1185">Reference proteome</keyword>
<dbReference type="Proteomes" id="UP000325286">
    <property type="component" value="Chromosome"/>
</dbReference>
<dbReference type="OrthoDB" id="9913810at2"/>
<dbReference type="EMBL" id="CP042914">
    <property type="protein sequence ID" value="QEG42467.1"/>
    <property type="molecule type" value="Genomic_DNA"/>
</dbReference>
<protein>
    <recommendedName>
        <fullName evidence="3">PEP-CTERM protein-sorting domain-containing protein</fullName>
    </recommendedName>
</protein>
<gene>
    <name evidence="1" type="ORF">UC8_45060</name>
</gene>
<dbReference type="KEGG" id="rul:UC8_45060"/>
<dbReference type="AlphaFoldDB" id="A0A5B9QTT9"/>
<organism evidence="1 2">
    <name type="scientific">Roseimaritima ulvae</name>
    <dbReference type="NCBI Taxonomy" id="980254"/>
    <lineage>
        <taxon>Bacteria</taxon>
        <taxon>Pseudomonadati</taxon>
        <taxon>Planctomycetota</taxon>
        <taxon>Planctomycetia</taxon>
        <taxon>Pirellulales</taxon>
        <taxon>Pirellulaceae</taxon>
        <taxon>Roseimaritima</taxon>
    </lineage>
</organism>